<comment type="caution">
    <text evidence="2">The sequence shown here is derived from an EMBL/GenBank/DDBJ whole genome shotgun (WGS) entry which is preliminary data.</text>
</comment>
<dbReference type="InterPro" id="IPR004252">
    <property type="entry name" value="Probable_transposase_24"/>
</dbReference>
<dbReference type="EMBL" id="CABITT030000002">
    <property type="protein sequence ID" value="VVA93963.1"/>
    <property type="molecule type" value="Genomic_DNA"/>
</dbReference>
<organism evidence="2 3">
    <name type="scientific">Arabis nemorensis</name>
    <dbReference type="NCBI Taxonomy" id="586526"/>
    <lineage>
        <taxon>Eukaryota</taxon>
        <taxon>Viridiplantae</taxon>
        <taxon>Streptophyta</taxon>
        <taxon>Embryophyta</taxon>
        <taxon>Tracheophyta</taxon>
        <taxon>Spermatophyta</taxon>
        <taxon>Magnoliopsida</taxon>
        <taxon>eudicotyledons</taxon>
        <taxon>Gunneridae</taxon>
        <taxon>Pentapetalae</taxon>
        <taxon>rosids</taxon>
        <taxon>malvids</taxon>
        <taxon>Brassicales</taxon>
        <taxon>Brassicaceae</taxon>
        <taxon>Arabideae</taxon>
        <taxon>Arabis</taxon>
    </lineage>
</organism>
<sequence>MSHPRLEQMADLLKPQAEMSHPRSEQTADRLKYPPSTQPPTARQFQSPIQIHQPPPLVQVVESFLLEDPIPEQEEYNGQFPDHYLDFEEEDEVEAPNPEALDFEQLLDDQMHRPGREQLVRLSEHPIPNVKTTWFTRDDGELSRVISGIFRRMFDGLYYSWKVTPIHVHEHYFRTFARRYNWDIGITPIITPTLWALMWQHWNTPESIARSSTASQCRNSDRGGLGIAKHEAEYGRSVSFGEVFLDTYTKEDETFVDYKAQQVAEAYEK</sequence>
<evidence type="ECO:0000256" key="1">
    <source>
        <dbReference type="SAM" id="MobiDB-lite"/>
    </source>
</evidence>
<dbReference type="AlphaFoldDB" id="A0A565AY09"/>
<dbReference type="Pfam" id="PF03004">
    <property type="entry name" value="Transposase_24"/>
    <property type="match status" value="1"/>
</dbReference>
<dbReference type="Proteomes" id="UP000489600">
    <property type="component" value="Unassembled WGS sequence"/>
</dbReference>
<keyword evidence="3" id="KW-1185">Reference proteome</keyword>
<gene>
    <name evidence="2" type="ORF">ANE_LOCUS4408</name>
</gene>
<name>A0A565AY09_9BRAS</name>
<dbReference type="OrthoDB" id="1431498at2759"/>
<feature type="compositionally biased region" description="Basic and acidic residues" evidence="1">
    <location>
        <begin position="20"/>
        <end position="32"/>
    </location>
</feature>
<reference evidence="2" key="1">
    <citation type="submission" date="2019-07" db="EMBL/GenBank/DDBJ databases">
        <authorList>
            <person name="Dittberner H."/>
        </authorList>
    </citation>
    <scope>NUCLEOTIDE SEQUENCE [LARGE SCALE GENOMIC DNA]</scope>
</reference>
<feature type="region of interest" description="Disordered" evidence="1">
    <location>
        <begin position="1"/>
        <end position="45"/>
    </location>
</feature>
<protein>
    <submittedName>
        <fullName evidence="2">Uncharacterized protein</fullName>
    </submittedName>
</protein>
<accession>A0A565AY09</accession>
<proteinExistence type="predicted"/>
<evidence type="ECO:0000313" key="2">
    <source>
        <dbReference type="EMBL" id="VVA93963.1"/>
    </source>
</evidence>
<evidence type="ECO:0000313" key="3">
    <source>
        <dbReference type="Proteomes" id="UP000489600"/>
    </source>
</evidence>